<keyword evidence="1" id="KW-0206">Cytoskeleton</keyword>
<dbReference type="PANTHER" id="PTHR22947">
    <property type="entry name" value="MAJOR SPERM PROTEIN"/>
    <property type="match status" value="1"/>
</dbReference>
<dbReference type="SUPFAM" id="SSF49354">
    <property type="entry name" value="PapD-like"/>
    <property type="match status" value="1"/>
</dbReference>
<comment type="function">
    <text evidence="1">Central component in molecular interactions underlying sperm crawling. Forms an extensive filament system that extends from sperm villipoda, along the leading edge of the pseudopod.</text>
</comment>
<evidence type="ECO:0000256" key="1">
    <source>
        <dbReference type="RuleBase" id="RU003425"/>
    </source>
</evidence>
<feature type="region of interest" description="Disordered" evidence="2">
    <location>
        <begin position="281"/>
        <end position="326"/>
    </location>
</feature>
<dbReference type="InterPro" id="IPR013783">
    <property type="entry name" value="Ig-like_fold"/>
</dbReference>
<reference evidence="5 6" key="2">
    <citation type="submission" date="2018-11" db="EMBL/GenBank/DDBJ databases">
        <authorList>
            <consortium name="Pathogen Informatics"/>
        </authorList>
    </citation>
    <scope>NUCLEOTIDE SEQUENCE [LARGE SCALE GENOMIC DNA]</scope>
</reference>
<reference evidence="7" key="1">
    <citation type="submission" date="2017-02" db="UniProtKB">
        <authorList>
            <consortium name="WormBaseParasite"/>
        </authorList>
    </citation>
    <scope>IDENTIFICATION</scope>
</reference>
<dbReference type="STRING" id="6280.A0A0N4TP95"/>
<dbReference type="InterPro" id="IPR008962">
    <property type="entry name" value="PapD-like_sf"/>
</dbReference>
<gene>
    <name evidence="5" type="ORF">BPAG_LOCUS10318</name>
</gene>
<evidence type="ECO:0000313" key="7">
    <source>
        <dbReference type="WBParaSite" id="BPAG_0001035601-mRNA-1"/>
    </source>
</evidence>
<organism evidence="7">
    <name type="scientific">Brugia pahangi</name>
    <name type="common">Filarial nematode worm</name>
    <dbReference type="NCBI Taxonomy" id="6280"/>
    <lineage>
        <taxon>Eukaryota</taxon>
        <taxon>Metazoa</taxon>
        <taxon>Ecdysozoa</taxon>
        <taxon>Nematoda</taxon>
        <taxon>Chromadorea</taxon>
        <taxon>Rhabditida</taxon>
        <taxon>Spirurina</taxon>
        <taxon>Spiruromorpha</taxon>
        <taxon>Filarioidea</taxon>
        <taxon>Onchocercidae</taxon>
        <taxon>Brugia</taxon>
    </lineage>
</organism>
<dbReference type="Proteomes" id="UP000278627">
    <property type="component" value="Unassembled WGS sequence"/>
</dbReference>
<keyword evidence="3" id="KW-0812">Transmembrane</keyword>
<accession>A0A0N4TP95</accession>
<keyword evidence="3" id="KW-0472">Membrane</keyword>
<feature type="compositionally biased region" description="Basic and acidic residues" evidence="2">
    <location>
        <begin position="35"/>
        <end position="47"/>
    </location>
</feature>
<dbReference type="PROSITE" id="PS50202">
    <property type="entry name" value="MSP"/>
    <property type="match status" value="1"/>
</dbReference>
<keyword evidence="6" id="KW-1185">Reference proteome</keyword>
<dbReference type="WBParaSite" id="BPAG_0001035601-mRNA-1">
    <property type="protein sequence ID" value="BPAG_0001035601-mRNA-1"/>
    <property type="gene ID" value="BPAG_0001035601"/>
</dbReference>
<evidence type="ECO:0000313" key="5">
    <source>
        <dbReference type="EMBL" id="VDN91504.1"/>
    </source>
</evidence>
<dbReference type="Pfam" id="PF00635">
    <property type="entry name" value="Motile_Sperm"/>
    <property type="match status" value="1"/>
</dbReference>
<feature type="transmembrane region" description="Helical" evidence="3">
    <location>
        <begin position="6"/>
        <end position="26"/>
    </location>
</feature>
<dbReference type="AlphaFoldDB" id="A0A0N4TP95"/>
<sequence length="326" mass="37375">MFDVLQGLIGFIIFSSILFTASLIICESNSRPQRRHNEGMRNDKNYAKTDTISQTGKFGEKKSHSKTMSTESTKRVEKRRAQKLSKSKSKTNKSRKLSKQIDSSTSTKSVEDLSIRQKQSSRWERFPKHSTVQTFQHSTTNGSMIRNIDEKLKEGLKMEPRLLNWNISGGIQKVYLTNPTDERRAIKVKCSDNYLYRVSHVYSFVEPGETAGIDIIRQNGSAKPDKMIFLWTKAEKSDENASKLFNKHFSYPMVVLPLTVRMINNSQHGSMKMGQYERFGNYKTGNQIGSKRSAKTEKTRSTRSRSIQSNSKSRRQRSLPLKANSH</sequence>
<evidence type="ECO:0000256" key="2">
    <source>
        <dbReference type="SAM" id="MobiDB-lite"/>
    </source>
</evidence>
<feature type="region of interest" description="Disordered" evidence="2">
    <location>
        <begin position="32"/>
        <end position="131"/>
    </location>
</feature>
<feature type="compositionally biased region" description="Basic residues" evidence="2">
    <location>
        <begin position="76"/>
        <end position="98"/>
    </location>
</feature>
<feature type="compositionally biased region" description="Basic and acidic residues" evidence="2">
    <location>
        <begin position="109"/>
        <end position="127"/>
    </location>
</feature>
<keyword evidence="1" id="KW-0963">Cytoplasm</keyword>
<protein>
    <recommendedName>
        <fullName evidence="1">Major sperm protein</fullName>
    </recommendedName>
</protein>
<dbReference type="InterPro" id="IPR000535">
    <property type="entry name" value="MSP_dom"/>
</dbReference>
<dbReference type="InterPro" id="IPR051774">
    <property type="entry name" value="Sperm-specific_class_P"/>
</dbReference>
<feature type="domain" description="MSP" evidence="4">
    <location>
        <begin position="155"/>
        <end position="263"/>
    </location>
</feature>
<dbReference type="PANTHER" id="PTHR22947:SF12">
    <property type="entry name" value="MAJOR SPERM PROTEIN"/>
    <property type="match status" value="1"/>
</dbReference>
<dbReference type="EMBL" id="UZAD01013183">
    <property type="protein sequence ID" value="VDN91504.1"/>
    <property type="molecule type" value="Genomic_DNA"/>
</dbReference>
<name>A0A0N4TP95_BRUPA</name>
<dbReference type="Gene3D" id="2.60.40.10">
    <property type="entry name" value="Immunoglobulins"/>
    <property type="match status" value="1"/>
</dbReference>
<proteinExistence type="predicted"/>
<evidence type="ECO:0000313" key="6">
    <source>
        <dbReference type="Proteomes" id="UP000278627"/>
    </source>
</evidence>
<keyword evidence="3" id="KW-1133">Transmembrane helix</keyword>
<evidence type="ECO:0000259" key="4">
    <source>
        <dbReference type="PROSITE" id="PS50202"/>
    </source>
</evidence>
<evidence type="ECO:0000256" key="3">
    <source>
        <dbReference type="SAM" id="Phobius"/>
    </source>
</evidence>